<sequence>MKLPTSILLLLSLLTPVLTTPTPSLHDFEQSYLNTFSYSLPNITIKLIGYKKIIMSPTELSDLEHAIATRPSEWASITSAHYDPVERAMRVYFPVQRALVRHKGELVEASDLGELEHERIEGDCAVVGRYQTEEVRGVRNNRVEGGLIWLREESQVVRRYGEGGNLHVYDFGWRHGMHSHEHGEDGALVRRKDGDGGSCFQNHGGRVCSIVYGINEGRCTRPKGTIKECIDYNGWPFKNCKNHSDKKAFPMSDCFVAVARGHCWNEVEDALHGDK</sequence>
<accession>A0AA39X5G2</accession>
<comment type="caution">
    <text evidence="2">The sequence shown here is derived from an EMBL/GenBank/DDBJ whole genome shotgun (WGS) entry which is preliminary data.</text>
</comment>
<dbReference type="AlphaFoldDB" id="A0AA39X5G2"/>
<protein>
    <submittedName>
        <fullName evidence="2">Uncharacterized protein</fullName>
    </submittedName>
</protein>
<organism evidence="2 3">
    <name type="scientific">Immersiella caudata</name>
    <dbReference type="NCBI Taxonomy" id="314043"/>
    <lineage>
        <taxon>Eukaryota</taxon>
        <taxon>Fungi</taxon>
        <taxon>Dikarya</taxon>
        <taxon>Ascomycota</taxon>
        <taxon>Pezizomycotina</taxon>
        <taxon>Sordariomycetes</taxon>
        <taxon>Sordariomycetidae</taxon>
        <taxon>Sordariales</taxon>
        <taxon>Lasiosphaeriaceae</taxon>
        <taxon>Immersiella</taxon>
    </lineage>
</organism>
<reference evidence="2" key="1">
    <citation type="submission" date="2023-06" db="EMBL/GenBank/DDBJ databases">
        <title>Genome-scale phylogeny and comparative genomics of the fungal order Sordariales.</title>
        <authorList>
            <consortium name="Lawrence Berkeley National Laboratory"/>
            <person name="Hensen N."/>
            <person name="Bonometti L."/>
            <person name="Westerberg I."/>
            <person name="Brannstrom I.O."/>
            <person name="Guillou S."/>
            <person name="Cros-Aarteil S."/>
            <person name="Calhoun S."/>
            <person name="Haridas S."/>
            <person name="Kuo A."/>
            <person name="Mondo S."/>
            <person name="Pangilinan J."/>
            <person name="Riley R."/>
            <person name="Labutti K."/>
            <person name="Andreopoulos B."/>
            <person name="Lipzen A."/>
            <person name="Chen C."/>
            <person name="Yanf M."/>
            <person name="Daum C."/>
            <person name="Ng V."/>
            <person name="Clum A."/>
            <person name="Steindorff A."/>
            <person name="Ohm R."/>
            <person name="Martin F."/>
            <person name="Silar P."/>
            <person name="Natvig D."/>
            <person name="Lalanne C."/>
            <person name="Gautier V."/>
            <person name="Ament-Velasquez S.L."/>
            <person name="Kruys A."/>
            <person name="Hutchinson M.I."/>
            <person name="Powell A.J."/>
            <person name="Barry K."/>
            <person name="Miller A.N."/>
            <person name="Grigoriev I.V."/>
            <person name="Debuchy R."/>
            <person name="Gladieux P."/>
            <person name="Thoren M.H."/>
            <person name="Johannesson H."/>
        </authorList>
    </citation>
    <scope>NUCLEOTIDE SEQUENCE</scope>
    <source>
        <strain evidence="2">CBS 606.72</strain>
    </source>
</reference>
<evidence type="ECO:0000313" key="2">
    <source>
        <dbReference type="EMBL" id="KAK0627646.1"/>
    </source>
</evidence>
<name>A0AA39X5G2_9PEZI</name>
<evidence type="ECO:0000313" key="3">
    <source>
        <dbReference type="Proteomes" id="UP001175000"/>
    </source>
</evidence>
<dbReference type="Proteomes" id="UP001175000">
    <property type="component" value="Unassembled WGS sequence"/>
</dbReference>
<proteinExistence type="predicted"/>
<feature type="signal peptide" evidence="1">
    <location>
        <begin position="1"/>
        <end position="19"/>
    </location>
</feature>
<feature type="chain" id="PRO_5041329560" evidence="1">
    <location>
        <begin position="20"/>
        <end position="275"/>
    </location>
</feature>
<keyword evidence="1" id="KW-0732">Signal</keyword>
<keyword evidence="3" id="KW-1185">Reference proteome</keyword>
<dbReference type="EMBL" id="JAULSU010000002">
    <property type="protein sequence ID" value="KAK0627646.1"/>
    <property type="molecule type" value="Genomic_DNA"/>
</dbReference>
<gene>
    <name evidence="2" type="ORF">B0T14DRAFT_140816</name>
</gene>
<evidence type="ECO:0000256" key="1">
    <source>
        <dbReference type="SAM" id="SignalP"/>
    </source>
</evidence>